<dbReference type="SUPFAM" id="SSF52540">
    <property type="entry name" value="P-loop containing nucleoside triphosphate hydrolases"/>
    <property type="match status" value="1"/>
</dbReference>
<dbReference type="GeneID" id="26643718"/>
<proteinExistence type="predicted"/>
<organismHost>
    <name type="scientific">Pseudomonas aeruginosa</name>
    <dbReference type="NCBI Taxonomy" id="287"/>
</organismHost>
<gene>
    <name evidence="3" type="primary">190</name>
</gene>
<dbReference type="InterPro" id="IPR027417">
    <property type="entry name" value="P-loop_NTPase"/>
</dbReference>
<evidence type="ECO:0000256" key="1">
    <source>
        <dbReference type="SAM" id="Coils"/>
    </source>
</evidence>
<feature type="coiled-coil region" evidence="1">
    <location>
        <begin position="396"/>
        <end position="426"/>
    </location>
</feature>
<dbReference type="RefSeq" id="YP_009217269.1">
    <property type="nucleotide sequence ID" value="NC_028999.1"/>
</dbReference>
<accession>F8SK59</accession>
<reference evidence="3 4" key="1">
    <citation type="journal article" date="2011" name="Microbiology">
        <title>The Pseudomonas aeruginosa generalized transducing phage phiPA3 is a new member of the phiKZ-like group of 'jumbo' phages, and infects model laboratory strains and clinical isolates from cystic fibrosis patients.</title>
        <authorList>
            <person name="Monson R."/>
            <person name="Foulds I."/>
            <person name="Foweraker J."/>
            <person name="Welch M."/>
            <person name="Salmond G.P."/>
        </authorList>
    </citation>
    <scope>NUCLEOTIDE SEQUENCE [LARGE SCALE GENOMIC DNA]</scope>
</reference>
<keyword evidence="4" id="KW-1185">Reference proteome</keyword>
<feature type="region of interest" description="Disordered" evidence="2">
    <location>
        <begin position="1"/>
        <end position="23"/>
    </location>
</feature>
<dbReference type="Proteomes" id="UP000008388">
    <property type="component" value="Segment"/>
</dbReference>
<name>F8SK59_BPPA3</name>
<dbReference type="KEGG" id="vg:26643718"/>
<keyword evidence="1" id="KW-0175">Coiled coil</keyword>
<dbReference type="Gene3D" id="3.40.50.300">
    <property type="entry name" value="P-loop containing nucleotide triphosphate hydrolases"/>
    <property type="match status" value="1"/>
</dbReference>
<organism evidence="3 4">
    <name type="scientific">Pseudomonas phage PhiPA3</name>
    <name type="common">Pseudomonas aeruginosa phage PhiPA3</name>
    <dbReference type="NCBI Taxonomy" id="998086"/>
    <lineage>
        <taxon>Viruses</taxon>
        <taxon>Duplodnaviria</taxon>
        <taxon>Heunggongvirae</taxon>
        <taxon>Uroviricota</taxon>
        <taxon>Caudoviricetes</taxon>
        <taxon>Chimalliviridae</taxon>
        <taxon>Miltoncavirus</taxon>
        <taxon>Miltoncavirus PhiPA3</taxon>
    </lineage>
</organism>
<evidence type="ECO:0000256" key="2">
    <source>
        <dbReference type="SAM" id="MobiDB-lite"/>
    </source>
</evidence>
<protein>
    <submittedName>
        <fullName evidence="3">SbcC protein</fullName>
    </submittedName>
</protein>
<evidence type="ECO:0000313" key="4">
    <source>
        <dbReference type="Proteomes" id="UP000008388"/>
    </source>
</evidence>
<dbReference type="OrthoDB" id="1903at10239"/>
<dbReference type="EMBL" id="HQ630627">
    <property type="protein sequence ID" value="AEH03613.1"/>
    <property type="molecule type" value="Genomic_DNA"/>
</dbReference>
<sequence>MIGSNGSGKSSIMDELSPLPAKKDEFEKGGEKEVHCYHRDHFYVVHSVYGHGTGRHSFKRDSVELNPGGTFKVQEELCMQEFGLNVERHRIMTGRIKFTNLPVSKRREYLTEMSVVNLDFAFDTFKMVSTEQRNQKGVIDTITRRLVAENHDIPSDTEMSLMRDNVAAMTKRLNRLFQEKQSNAPKAQFFSTDAIEQEREAIITKAKQLLRSYMYIPSSVKCHGRDGAIAQLNSVKQEHSAITAVINRLAEELEKLRTSTPQSMEVSPDEIRSLREQYDTLLDIYVRKSNQVGQYNASFPLVQFDLAGDPHQKLDTLFERWFASINAFPDNADARMSREEAVTRQARLKELKGVRRQIDDKHQSVCQRIARMKGCEHVKCPNCNHDFQPGVAETEAVELEASKLKLEEAMDRLDIEVKEHEEYLEQFQDYSGHVYNFVQINKDYPEFHELWSYCASKLIMFRTPAQHKTDAIMWHTTMRTWVDAQQALARAQVIEQRLKIIDEIDQDAIGFMKRRTADLETEINEMYTRADVFRHGVLEIEEAIDEVDNYVAAAQAVFDEYEIWQTKVRNHCEHLLDRAYTEEISAIQLELAEHNRQLNILQQRETTIRTLENEVALSTEAYDELSLIIKALSPKGGLIGRYLLGFLQGVVSVVNAHIDEVWSYPMEVLPSRVDRDELDYRFPLKVGGGKVITSDIEDGSSSQLEMVNYGFRMAQLKFLGLEDYPLFLDEFGRTFDEQHRANLIPYLSRLVENGLVEQIFYISHFQSTHGAFNQAEFMVLDPTNVTVPEVYNKNVVIK</sequence>
<evidence type="ECO:0000313" key="3">
    <source>
        <dbReference type="EMBL" id="AEH03613.1"/>
    </source>
</evidence>